<sequence length="805" mass="91698">MVKRKSLVFVLATAMVAGPTLPAFADQPATAVEMTRAVTTRNAVAGPVNVTITGVEEVKNAAAVSDEKADISKEKALEAGKKALKDYFGITVEDKKYQTSTEYRKDWNSPDRYVWAMNWNYNDHMEYFYAGITIDANTGEILEMNKDGGKYNEQGAKVTTITREEAQKKAEEFAKKIVPGILEQTKLMDNYDDYYRDMYGGSYPVFYNFNYQRVHEGTKYDANYINVGIDGATGEVRNFGYRWDKSLPNLPKKDGIKSVEEATKIYRDNMNMELIYFPIRDQFRYEPVPKSVKLAYRATYNFADMVDAKTGKMIGWNGKEQDQQVKFASLTEKQIDDIYKKAKPIVKRDKELTKEEAEKAAAAVLKAEFGDGVKINSTNYVEGDGYWESAGRKAWNIEFSMENKDSKATDAKLGIMPMNGRVMIDAVTEEILALNNWQYYEGPYGQSFEPALTWEEAYAKAVEMIEKYHPGKIKSVRTEQANVVYQEMVDGKVIPPMEYYFTFPRKVNGAIYEENQISISFNNRTGKVQYFNARWQEDLRFPSTGQAISKDAAKDTLFKVNELELAYYRFNTNNDYQNPVFDTKLVYRIAPKKAPYNPYMMIDAVSGNMMDYNGKTIPIDAVNDFDSLIKGHWIERSAKLLAQQGIIDKNTFKPDAELSKLEAVKMLVKARGMDYYYPVKEAADKLKFSDVSEDSDDYRFIHMAMRYGIIENKEGKFDGDAAVNREELAVMMVKMLKYDALAQGKDIFNVFFKDQGDITPEYVGYVAICKGLGLLGEDTNFRPKDETTMAEAAAMVYKALGNINR</sequence>
<dbReference type="InterPro" id="IPR032599">
    <property type="entry name" value="YcdB/YcdC_rep_domain"/>
</dbReference>
<name>A0A1D8GH06_9FIRM</name>
<evidence type="ECO:0000259" key="3">
    <source>
        <dbReference type="PROSITE" id="PS51272"/>
    </source>
</evidence>
<feature type="chain" id="PRO_5009107422" description="SLH domain-containing protein" evidence="2">
    <location>
        <begin position="26"/>
        <end position="805"/>
    </location>
</feature>
<dbReference type="STRING" id="1424294.Gferi_11650"/>
<feature type="domain" description="SLH" evidence="3">
    <location>
        <begin position="749"/>
        <end position="805"/>
    </location>
</feature>
<feature type="domain" description="SLH" evidence="3">
    <location>
        <begin position="621"/>
        <end position="681"/>
    </location>
</feature>
<dbReference type="Proteomes" id="UP000095743">
    <property type="component" value="Chromosome"/>
</dbReference>
<dbReference type="AlphaFoldDB" id="A0A1D8GH06"/>
<evidence type="ECO:0000313" key="4">
    <source>
        <dbReference type="EMBL" id="AOT70191.1"/>
    </source>
</evidence>
<protein>
    <recommendedName>
        <fullName evidence="3">SLH domain-containing protein</fullName>
    </recommendedName>
</protein>
<reference evidence="4 5" key="1">
    <citation type="submission" date="2016-09" db="EMBL/GenBank/DDBJ databases">
        <title>Genomic analysis reveals versatility of anaerobic energy metabolism of Geosporobacter ferrireducens IRF9 of phylum Firmicutes.</title>
        <authorList>
            <person name="Kim S.-J."/>
        </authorList>
    </citation>
    <scope>NUCLEOTIDE SEQUENCE [LARGE SCALE GENOMIC DNA]</scope>
    <source>
        <strain evidence="4 5">IRF9</strain>
    </source>
</reference>
<dbReference type="PROSITE" id="PS51272">
    <property type="entry name" value="SLH"/>
    <property type="match status" value="3"/>
</dbReference>
<proteinExistence type="predicted"/>
<evidence type="ECO:0000256" key="1">
    <source>
        <dbReference type="ARBA" id="ARBA00022737"/>
    </source>
</evidence>
<keyword evidence="5" id="KW-1185">Reference proteome</keyword>
<dbReference type="RefSeq" id="WP_069976662.1">
    <property type="nucleotide sequence ID" value="NZ_VENK01000001.1"/>
</dbReference>
<feature type="domain" description="SLH" evidence="3">
    <location>
        <begin position="684"/>
        <end position="746"/>
    </location>
</feature>
<dbReference type="EMBL" id="CP017269">
    <property type="protein sequence ID" value="AOT70191.1"/>
    <property type="molecule type" value="Genomic_DNA"/>
</dbReference>
<keyword evidence="1" id="KW-0677">Repeat</keyword>
<evidence type="ECO:0000256" key="2">
    <source>
        <dbReference type="SAM" id="SignalP"/>
    </source>
</evidence>
<accession>A0A1D8GH06</accession>
<gene>
    <name evidence="4" type="ORF">Gferi_11650</name>
</gene>
<dbReference type="InterPro" id="IPR001119">
    <property type="entry name" value="SLH_dom"/>
</dbReference>
<keyword evidence="2" id="KW-0732">Signal</keyword>
<feature type="signal peptide" evidence="2">
    <location>
        <begin position="1"/>
        <end position="25"/>
    </location>
</feature>
<organism evidence="4 5">
    <name type="scientific">Geosporobacter ferrireducens</name>
    <dbReference type="NCBI Taxonomy" id="1424294"/>
    <lineage>
        <taxon>Bacteria</taxon>
        <taxon>Bacillati</taxon>
        <taxon>Bacillota</taxon>
        <taxon>Clostridia</taxon>
        <taxon>Peptostreptococcales</taxon>
        <taxon>Thermotaleaceae</taxon>
        <taxon>Geosporobacter</taxon>
    </lineage>
</organism>
<evidence type="ECO:0000313" key="5">
    <source>
        <dbReference type="Proteomes" id="UP000095743"/>
    </source>
</evidence>
<dbReference type="Pfam" id="PF00395">
    <property type="entry name" value="SLH"/>
    <property type="match status" value="2"/>
</dbReference>
<dbReference type="KEGG" id="gfe:Gferi_11650"/>
<dbReference type="Pfam" id="PF16244">
    <property type="entry name" value="DUF4901"/>
    <property type="match status" value="2"/>
</dbReference>